<organism evidence="1">
    <name type="scientific">Magallana gigas</name>
    <name type="common">Pacific oyster</name>
    <name type="synonym">Crassostrea gigas</name>
    <dbReference type="NCBI Taxonomy" id="29159"/>
    <lineage>
        <taxon>Eukaryota</taxon>
        <taxon>Metazoa</taxon>
        <taxon>Spiralia</taxon>
        <taxon>Lophotrochozoa</taxon>
        <taxon>Mollusca</taxon>
        <taxon>Bivalvia</taxon>
        <taxon>Autobranchia</taxon>
        <taxon>Pteriomorphia</taxon>
        <taxon>Ostreida</taxon>
        <taxon>Ostreoidea</taxon>
        <taxon>Ostreidae</taxon>
        <taxon>Magallana</taxon>
    </lineage>
</organism>
<dbReference type="InParanoid" id="K1PK23"/>
<dbReference type="AlphaFoldDB" id="K1PK23"/>
<name>K1PK23_MAGGI</name>
<dbReference type="HOGENOM" id="CLU_2456954_0_0_1"/>
<accession>K1PK23</accession>
<sequence length="89" mass="9812">MDLQGNYVPCHCHRRHRHYCRPNGMFSRYKTEGSGIDVQITATDVTDLATCASSGALGLSGNSKHPLKRALNGHLKCRHSLVGSSLFWS</sequence>
<proteinExistence type="predicted"/>
<protein>
    <submittedName>
        <fullName evidence="1">Uncharacterized protein</fullName>
    </submittedName>
</protein>
<dbReference type="EMBL" id="JH817102">
    <property type="protein sequence ID" value="EKC24372.1"/>
    <property type="molecule type" value="Genomic_DNA"/>
</dbReference>
<evidence type="ECO:0000313" key="1">
    <source>
        <dbReference type="EMBL" id="EKC24372.1"/>
    </source>
</evidence>
<reference evidence="1" key="1">
    <citation type="journal article" date="2012" name="Nature">
        <title>The oyster genome reveals stress adaptation and complexity of shell formation.</title>
        <authorList>
            <person name="Zhang G."/>
            <person name="Fang X."/>
            <person name="Guo X."/>
            <person name="Li L."/>
            <person name="Luo R."/>
            <person name="Xu F."/>
            <person name="Yang P."/>
            <person name="Zhang L."/>
            <person name="Wang X."/>
            <person name="Qi H."/>
            <person name="Xiong Z."/>
            <person name="Que H."/>
            <person name="Xie Y."/>
            <person name="Holland P.W."/>
            <person name="Paps J."/>
            <person name="Zhu Y."/>
            <person name="Wu F."/>
            <person name="Chen Y."/>
            <person name="Wang J."/>
            <person name="Peng C."/>
            <person name="Meng J."/>
            <person name="Yang L."/>
            <person name="Liu J."/>
            <person name="Wen B."/>
            <person name="Zhang N."/>
            <person name="Huang Z."/>
            <person name="Zhu Q."/>
            <person name="Feng Y."/>
            <person name="Mount A."/>
            <person name="Hedgecock D."/>
            <person name="Xu Z."/>
            <person name="Liu Y."/>
            <person name="Domazet-Loso T."/>
            <person name="Du Y."/>
            <person name="Sun X."/>
            <person name="Zhang S."/>
            <person name="Liu B."/>
            <person name="Cheng P."/>
            <person name="Jiang X."/>
            <person name="Li J."/>
            <person name="Fan D."/>
            <person name="Wang W."/>
            <person name="Fu W."/>
            <person name="Wang T."/>
            <person name="Wang B."/>
            <person name="Zhang J."/>
            <person name="Peng Z."/>
            <person name="Li Y."/>
            <person name="Li N."/>
            <person name="Wang J."/>
            <person name="Chen M."/>
            <person name="He Y."/>
            <person name="Tan F."/>
            <person name="Song X."/>
            <person name="Zheng Q."/>
            <person name="Huang R."/>
            <person name="Yang H."/>
            <person name="Du X."/>
            <person name="Chen L."/>
            <person name="Yang M."/>
            <person name="Gaffney P.M."/>
            <person name="Wang S."/>
            <person name="Luo L."/>
            <person name="She Z."/>
            <person name="Ming Y."/>
            <person name="Huang W."/>
            <person name="Zhang S."/>
            <person name="Huang B."/>
            <person name="Zhang Y."/>
            <person name="Qu T."/>
            <person name="Ni P."/>
            <person name="Miao G."/>
            <person name="Wang J."/>
            <person name="Wang Q."/>
            <person name="Steinberg C.E."/>
            <person name="Wang H."/>
            <person name="Li N."/>
            <person name="Qian L."/>
            <person name="Zhang G."/>
            <person name="Li Y."/>
            <person name="Yang H."/>
            <person name="Liu X."/>
            <person name="Wang J."/>
            <person name="Yin Y."/>
            <person name="Wang J."/>
        </authorList>
    </citation>
    <scope>NUCLEOTIDE SEQUENCE [LARGE SCALE GENOMIC DNA]</scope>
    <source>
        <strain evidence="1">05x7-T-G4-1.051#20</strain>
    </source>
</reference>
<gene>
    <name evidence="1" type="ORF">CGI_10013369</name>
</gene>